<keyword evidence="3" id="KW-1185">Reference proteome</keyword>
<evidence type="ECO:0000313" key="3">
    <source>
        <dbReference type="Proteomes" id="UP000248817"/>
    </source>
</evidence>
<feature type="region of interest" description="Disordered" evidence="1">
    <location>
        <begin position="47"/>
        <end position="83"/>
    </location>
</feature>
<protein>
    <submittedName>
        <fullName evidence="2">Uncharacterized protein</fullName>
    </submittedName>
</protein>
<feature type="compositionally biased region" description="Low complexity" evidence="1">
    <location>
        <begin position="47"/>
        <end position="78"/>
    </location>
</feature>
<dbReference type="AlphaFoldDB" id="A0A2V5I3I1"/>
<proteinExistence type="predicted"/>
<evidence type="ECO:0000256" key="1">
    <source>
        <dbReference type="SAM" id="MobiDB-lite"/>
    </source>
</evidence>
<gene>
    <name evidence="2" type="ORF">BP00DRAFT_227678</name>
</gene>
<name>A0A2V5I3I1_9EURO</name>
<evidence type="ECO:0000313" key="2">
    <source>
        <dbReference type="EMBL" id="PYI29632.1"/>
    </source>
</evidence>
<dbReference type="EMBL" id="KZ825528">
    <property type="protein sequence ID" value="PYI29632.1"/>
    <property type="molecule type" value="Genomic_DNA"/>
</dbReference>
<dbReference type="Proteomes" id="UP000248817">
    <property type="component" value="Unassembled WGS sequence"/>
</dbReference>
<sequence length="112" mass="11803">MPVVGLYNACLHGMVSLYPALEWCQLSGAEEEAPSPGVVVCLLFVRPPSSSSSSSSSSPQLPLSSSTPLQTTRLTPRSSSAKRHSILIKNQDQFYSGKASGSCCCVPLCLVV</sequence>
<organism evidence="2 3">
    <name type="scientific">Aspergillus indologenus CBS 114.80</name>
    <dbReference type="NCBI Taxonomy" id="1450541"/>
    <lineage>
        <taxon>Eukaryota</taxon>
        <taxon>Fungi</taxon>
        <taxon>Dikarya</taxon>
        <taxon>Ascomycota</taxon>
        <taxon>Pezizomycotina</taxon>
        <taxon>Eurotiomycetes</taxon>
        <taxon>Eurotiomycetidae</taxon>
        <taxon>Eurotiales</taxon>
        <taxon>Aspergillaceae</taxon>
        <taxon>Aspergillus</taxon>
        <taxon>Aspergillus subgen. Circumdati</taxon>
    </lineage>
</organism>
<reference evidence="2 3" key="1">
    <citation type="submission" date="2018-02" db="EMBL/GenBank/DDBJ databases">
        <title>The genomes of Aspergillus section Nigri reveals drivers in fungal speciation.</title>
        <authorList>
            <consortium name="DOE Joint Genome Institute"/>
            <person name="Vesth T.C."/>
            <person name="Nybo J."/>
            <person name="Theobald S."/>
            <person name="Brandl J."/>
            <person name="Frisvad J.C."/>
            <person name="Nielsen K.F."/>
            <person name="Lyhne E.K."/>
            <person name="Kogle M.E."/>
            <person name="Kuo A."/>
            <person name="Riley R."/>
            <person name="Clum A."/>
            <person name="Nolan M."/>
            <person name="Lipzen A."/>
            <person name="Salamov A."/>
            <person name="Henrissat B."/>
            <person name="Wiebenga A."/>
            <person name="De vries R.P."/>
            <person name="Grigoriev I.V."/>
            <person name="Mortensen U.H."/>
            <person name="Andersen M.R."/>
            <person name="Baker S.E."/>
        </authorList>
    </citation>
    <scope>NUCLEOTIDE SEQUENCE [LARGE SCALE GENOMIC DNA]</scope>
    <source>
        <strain evidence="2 3">CBS 114.80</strain>
    </source>
</reference>
<accession>A0A2V5I3I1</accession>